<evidence type="ECO:0000259" key="2">
    <source>
        <dbReference type="Pfam" id="PF03108"/>
    </source>
</evidence>
<name>A0A5J9SYB3_9POAL</name>
<organism evidence="3 4">
    <name type="scientific">Eragrostis curvula</name>
    <name type="common">weeping love grass</name>
    <dbReference type="NCBI Taxonomy" id="38414"/>
    <lineage>
        <taxon>Eukaryota</taxon>
        <taxon>Viridiplantae</taxon>
        <taxon>Streptophyta</taxon>
        <taxon>Embryophyta</taxon>
        <taxon>Tracheophyta</taxon>
        <taxon>Spermatophyta</taxon>
        <taxon>Magnoliopsida</taxon>
        <taxon>Liliopsida</taxon>
        <taxon>Poales</taxon>
        <taxon>Poaceae</taxon>
        <taxon>PACMAD clade</taxon>
        <taxon>Chloridoideae</taxon>
        <taxon>Eragrostideae</taxon>
        <taxon>Eragrostidinae</taxon>
        <taxon>Eragrostis</taxon>
    </lineage>
</organism>
<feature type="compositionally biased region" description="Low complexity" evidence="1">
    <location>
        <begin position="149"/>
        <end position="159"/>
    </location>
</feature>
<dbReference type="Gramene" id="TVU04036">
    <property type="protein sequence ID" value="TVU04036"/>
    <property type="gene ID" value="EJB05_50401"/>
</dbReference>
<reference evidence="3 4" key="1">
    <citation type="journal article" date="2019" name="Sci. Rep.">
        <title>A high-quality genome of Eragrostis curvula grass provides insights into Poaceae evolution and supports new strategies to enhance forage quality.</title>
        <authorList>
            <person name="Carballo J."/>
            <person name="Santos B.A.C.M."/>
            <person name="Zappacosta D."/>
            <person name="Garbus I."/>
            <person name="Selva J.P."/>
            <person name="Gallo C.A."/>
            <person name="Diaz A."/>
            <person name="Albertini E."/>
            <person name="Caccamo M."/>
            <person name="Echenique V."/>
        </authorList>
    </citation>
    <scope>NUCLEOTIDE SEQUENCE [LARGE SCALE GENOMIC DNA]</scope>
    <source>
        <strain evidence="4">cv. Victoria</strain>
        <tissue evidence="3">Leaf</tissue>
    </source>
</reference>
<feature type="compositionally biased region" description="Basic and acidic residues" evidence="1">
    <location>
        <begin position="78"/>
        <end position="88"/>
    </location>
</feature>
<feature type="compositionally biased region" description="Low complexity" evidence="1">
    <location>
        <begin position="120"/>
        <end position="134"/>
    </location>
</feature>
<feature type="non-terminal residue" evidence="3">
    <location>
        <position position="1"/>
    </location>
</feature>
<dbReference type="Proteomes" id="UP000324897">
    <property type="component" value="Unassembled WGS sequence"/>
</dbReference>
<dbReference type="PANTHER" id="PTHR31973:SF195">
    <property type="entry name" value="MUDR FAMILY TRANSPOSASE"/>
    <property type="match status" value="1"/>
</dbReference>
<protein>
    <recommendedName>
        <fullName evidence="2">Transposase MuDR plant domain-containing protein</fullName>
    </recommendedName>
</protein>
<dbReference type="PANTHER" id="PTHR31973">
    <property type="entry name" value="POLYPROTEIN, PUTATIVE-RELATED"/>
    <property type="match status" value="1"/>
</dbReference>
<keyword evidence="4" id="KW-1185">Reference proteome</keyword>
<dbReference type="InterPro" id="IPR004332">
    <property type="entry name" value="Transposase_MuDR"/>
</dbReference>
<sequence>MFPKLEEQFLQREALGSEEEVVFEGLSKEKKDFCMLRTSFDVRDLFHEYDSSRYVVLQARIVHKGFMEELVEKENAERQKKFRKEQNKQLRKLGLPPLISDSSPPRHWGYDDPPSPPPASQGSPASGAAESPAATHWGNDSPHSPPPATQASPASTADPVQMSNLGVDWSEIIIDPVPFGDGSKHDRTAVADEDRVYVGLGLQADDDWRAEMLKEKRAEAKANRWPAAPVPVIPPDLQKEMDDAAIPVNDNDPDEVVDVWDRENPDMTVGTYYPTMGDLRTALTQHSVVKEFDYIIKKSDRERFTVRCKAQGCPWRLHAKTQPDKSVRIQKNDHGHLCASTLRASRMATQSWVAEHVTSDLAKNPGATAMELKGLLKERYGITISYGAVWAGRKRAYLQLFGQFDESFDCLWRFKAAVEAADPNTVVDIETELDGDRHRFKRFFCCFEQRKEGSEEWQVAGLPCAHALAFITTLRQPNMQNYVDEYFATMCNDICYEANIPAICDKKQWPQVEKGFYCHALVLKAAARGRPQVNRFKSAEEKGGSSKAKATRNSKCTRCEDYGHRTRSAKCRFTTPKKRVRNRKSGVNVTTRPCPVFDDDECAEQAAGQRKRRRRKQPIYVPSEEEVEGAAIRKKGRRKQPINVPSEEEVEGAAVRKKGRRKPVQVQVQEAQDGSYPADVQTPDSFANQGWMPWERARGESGVDNYPIRSGPNPIFEDLEKNFSYPRGSDPIRIRLKRMRIRIWD</sequence>
<gene>
    <name evidence="3" type="ORF">EJB05_50401</name>
</gene>
<evidence type="ECO:0000313" key="4">
    <source>
        <dbReference type="Proteomes" id="UP000324897"/>
    </source>
</evidence>
<feature type="domain" description="Transposase MuDR plant" evidence="2">
    <location>
        <begin position="267"/>
        <end position="325"/>
    </location>
</feature>
<dbReference type="EMBL" id="RWGY01000110">
    <property type="protein sequence ID" value="TVU04036.1"/>
    <property type="molecule type" value="Genomic_DNA"/>
</dbReference>
<comment type="caution">
    <text evidence="3">The sequence shown here is derived from an EMBL/GenBank/DDBJ whole genome shotgun (WGS) entry which is preliminary data.</text>
</comment>
<dbReference type="Pfam" id="PF03108">
    <property type="entry name" value="DBD_Tnp_Mut"/>
    <property type="match status" value="1"/>
</dbReference>
<dbReference type="AlphaFoldDB" id="A0A5J9SYB3"/>
<feature type="region of interest" description="Disordered" evidence="1">
    <location>
        <begin position="78"/>
        <end position="161"/>
    </location>
</feature>
<evidence type="ECO:0000256" key="1">
    <source>
        <dbReference type="SAM" id="MobiDB-lite"/>
    </source>
</evidence>
<dbReference type="OrthoDB" id="1932754at2759"/>
<feature type="region of interest" description="Disordered" evidence="1">
    <location>
        <begin position="606"/>
        <end position="663"/>
    </location>
</feature>
<accession>A0A5J9SYB3</accession>
<evidence type="ECO:0000313" key="3">
    <source>
        <dbReference type="EMBL" id="TVU04036.1"/>
    </source>
</evidence>
<proteinExistence type="predicted"/>